<dbReference type="EMBL" id="OZ034815">
    <property type="protein sequence ID" value="CAL1372899.1"/>
    <property type="molecule type" value="Genomic_DNA"/>
</dbReference>
<sequence>MSAFVQINTGNLDISSTDVWRMMSAFVQINTGNLDISSTIKNWRDRHPNNAKEWCSSVFLHAYCWCMWLERNSRIFRGHKELPNVVCIRIARPIVDWLIAGEKVDRVEANFWYCNLKSRLLPNTDQNLMLSSRERVLAL</sequence>
<protein>
    <submittedName>
        <fullName evidence="1">Uncharacterized protein</fullName>
    </submittedName>
</protein>
<dbReference type="AlphaFoldDB" id="A0AAV2DG76"/>
<name>A0AAV2DG76_9ROSI</name>
<dbReference type="Proteomes" id="UP001497516">
    <property type="component" value="Chromosome 2"/>
</dbReference>
<proteinExistence type="predicted"/>
<keyword evidence="2" id="KW-1185">Reference proteome</keyword>
<accession>A0AAV2DG76</accession>
<evidence type="ECO:0000313" key="1">
    <source>
        <dbReference type="EMBL" id="CAL1372899.1"/>
    </source>
</evidence>
<evidence type="ECO:0000313" key="2">
    <source>
        <dbReference type="Proteomes" id="UP001497516"/>
    </source>
</evidence>
<reference evidence="1 2" key="1">
    <citation type="submission" date="2024-04" db="EMBL/GenBank/DDBJ databases">
        <authorList>
            <person name="Fracassetti M."/>
        </authorList>
    </citation>
    <scope>NUCLEOTIDE SEQUENCE [LARGE SCALE GENOMIC DNA]</scope>
</reference>
<organism evidence="1 2">
    <name type="scientific">Linum trigynum</name>
    <dbReference type="NCBI Taxonomy" id="586398"/>
    <lineage>
        <taxon>Eukaryota</taxon>
        <taxon>Viridiplantae</taxon>
        <taxon>Streptophyta</taxon>
        <taxon>Embryophyta</taxon>
        <taxon>Tracheophyta</taxon>
        <taxon>Spermatophyta</taxon>
        <taxon>Magnoliopsida</taxon>
        <taxon>eudicotyledons</taxon>
        <taxon>Gunneridae</taxon>
        <taxon>Pentapetalae</taxon>
        <taxon>rosids</taxon>
        <taxon>fabids</taxon>
        <taxon>Malpighiales</taxon>
        <taxon>Linaceae</taxon>
        <taxon>Linum</taxon>
    </lineage>
</organism>
<gene>
    <name evidence="1" type="ORF">LTRI10_LOCUS14864</name>
</gene>